<name>X1KF81_9ZZZZ</name>
<accession>X1KF81</accession>
<keyword evidence="3" id="KW-0064">Aspartyl protease</keyword>
<dbReference type="InterPro" id="IPR000671">
    <property type="entry name" value="Peptidase_A31"/>
</dbReference>
<dbReference type="PANTHER" id="PTHR30302:SF1">
    <property type="entry name" value="HYDROGENASE 2 MATURATION PROTEASE"/>
    <property type="match status" value="1"/>
</dbReference>
<evidence type="ECO:0000256" key="2">
    <source>
        <dbReference type="ARBA" id="ARBA00022670"/>
    </source>
</evidence>
<gene>
    <name evidence="5" type="ORF">S06H3_08050</name>
</gene>
<evidence type="ECO:0000256" key="4">
    <source>
        <dbReference type="ARBA" id="ARBA00022801"/>
    </source>
</evidence>
<dbReference type="InterPro" id="IPR023430">
    <property type="entry name" value="Pept_HybD-like_dom_sf"/>
</dbReference>
<evidence type="ECO:0000313" key="5">
    <source>
        <dbReference type="EMBL" id="GAI05697.1"/>
    </source>
</evidence>
<sequence>MQKILIYGVGNPYRCDDAVGIKITEELKKRIKKPNITIKSGSIDGLSMLDEILGYDKVLFVDSIKTTDGKPGDIYKIKVNLLKKKPSLSASHGIDFITALRLGREFGYKMPTCIDIYAVEIEDNSCFSEECTEKVKASIPQVVERIMKEINKQGNWGQFEAKNKAIKDNKRGMNVK</sequence>
<comment type="caution">
    <text evidence="5">The sequence shown here is derived from an EMBL/GenBank/DDBJ whole genome shotgun (WGS) entry which is preliminary data.</text>
</comment>
<dbReference type="EMBL" id="BARV01003344">
    <property type="protein sequence ID" value="GAI05697.1"/>
    <property type="molecule type" value="Genomic_DNA"/>
</dbReference>
<dbReference type="PRINTS" id="PR00446">
    <property type="entry name" value="HYDRGNUPTAKE"/>
</dbReference>
<comment type="similarity">
    <text evidence="1">Belongs to the peptidase A31 family.</text>
</comment>
<evidence type="ECO:0000256" key="3">
    <source>
        <dbReference type="ARBA" id="ARBA00022750"/>
    </source>
</evidence>
<keyword evidence="4" id="KW-0378">Hydrolase</keyword>
<dbReference type="Pfam" id="PF01750">
    <property type="entry name" value="HycI"/>
    <property type="match status" value="1"/>
</dbReference>
<proteinExistence type="inferred from homology"/>
<dbReference type="AlphaFoldDB" id="X1KF81"/>
<evidence type="ECO:0008006" key="6">
    <source>
        <dbReference type="Google" id="ProtNLM"/>
    </source>
</evidence>
<dbReference type="GO" id="GO:0008047">
    <property type="term" value="F:enzyme activator activity"/>
    <property type="evidence" value="ECO:0007669"/>
    <property type="project" value="InterPro"/>
</dbReference>
<dbReference type="Gene3D" id="3.40.50.1450">
    <property type="entry name" value="HybD-like"/>
    <property type="match status" value="1"/>
</dbReference>
<evidence type="ECO:0000256" key="1">
    <source>
        <dbReference type="ARBA" id="ARBA00006814"/>
    </source>
</evidence>
<dbReference type="SUPFAM" id="SSF53163">
    <property type="entry name" value="HybD-like"/>
    <property type="match status" value="1"/>
</dbReference>
<organism evidence="5">
    <name type="scientific">marine sediment metagenome</name>
    <dbReference type="NCBI Taxonomy" id="412755"/>
    <lineage>
        <taxon>unclassified sequences</taxon>
        <taxon>metagenomes</taxon>
        <taxon>ecological metagenomes</taxon>
    </lineage>
</organism>
<dbReference type="PANTHER" id="PTHR30302">
    <property type="entry name" value="HYDROGENASE 1 MATURATION PROTEASE"/>
    <property type="match status" value="1"/>
</dbReference>
<dbReference type="GO" id="GO:0004190">
    <property type="term" value="F:aspartic-type endopeptidase activity"/>
    <property type="evidence" value="ECO:0007669"/>
    <property type="project" value="UniProtKB-KW"/>
</dbReference>
<dbReference type="GO" id="GO:0016485">
    <property type="term" value="P:protein processing"/>
    <property type="evidence" value="ECO:0007669"/>
    <property type="project" value="TreeGrafter"/>
</dbReference>
<reference evidence="5" key="1">
    <citation type="journal article" date="2014" name="Front. Microbiol.">
        <title>High frequency of phylogenetically diverse reductive dehalogenase-homologous genes in deep subseafloor sedimentary metagenomes.</title>
        <authorList>
            <person name="Kawai M."/>
            <person name="Futagami T."/>
            <person name="Toyoda A."/>
            <person name="Takaki Y."/>
            <person name="Nishi S."/>
            <person name="Hori S."/>
            <person name="Arai W."/>
            <person name="Tsubouchi T."/>
            <person name="Morono Y."/>
            <person name="Uchiyama I."/>
            <person name="Ito T."/>
            <person name="Fujiyama A."/>
            <person name="Inagaki F."/>
            <person name="Takami H."/>
        </authorList>
    </citation>
    <scope>NUCLEOTIDE SEQUENCE</scope>
    <source>
        <strain evidence="5">Expedition CK06-06</strain>
    </source>
</reference>
<keyword evidence="2" id="KW-0645">Protease</keyword>
<protein>
    <recommendedName>
        <fullName evidence="6">Hydrogenase maturation protease</fullName>
    </recommendedName>
</protein>
<dbReference type="CDD" id="cd00518">
    <property type="entry name" value="H2MP"/>
    <property type="match status" value="1"/>
</dbReference>
<dbReference type="NCBIfam" id="TIGR00072">
    <property type="entry name" value="hydrog_prot"/>
    <property type="match status" value="1"/>
</dbReference>